<organism evidence="1 2">
    <name type="scientific">Caballeronia temeraria</name>
    <dbReference type="NCBI Taxonomy" id="1777137"/>
    <lineage>
        <taxon>Bacteria</taxon>
        <taxon>Pseudomonadati</taxon>
        <taxon>Pseudomonadota</taxon>
        <taxon>Betaproteobacteria</taxon>
        <taxon>Burkholderiales</taxon>
        <taxon>Burkholderiaceae</taxon>
        <taxon>Caballeronia</taxon>
    </lineage>
</organism>
<dbReference type="OrthoDB" id="71754at2"/>
<dbReference type="Pfam" id="PF14454">
    <property type="entry name" value="Prok_Ub"/>
    <property type="match status" value="1"/>
</dbReference>
<reference evidence="2" key="1">
    <citation type="submission" date="2016-01" db="EMBL/GenBank/DDBJ databases">
        <authorList>
            <person name="Peeters Charlotte."/>
        </authorList>
    </citation>
    <scope>NUCLEOTIDE SEQUENCE [LARGE SCALE GENOMIC DNA]</scope>
</reference>
<accession>A0A158AIX2</accession>
<evidence type="ECO:0000313" key="2">
    <source>
        <dbReference type="Proteomes" id="UP000054624"/>
    </source>
</evidence>
<dbReference type="Proteomes" id="UP000054624">
    <property type="component" value="Unassembled WGS sequence"/>
</dbReference>
<sequence length="82" mass="8883">MSISVAKLTREFVYNGVTFPDPGPTFSPDDVRDLYCAQYPELTTAAVDGPNLEGEVMRFTFVRAAGAKGAAQFAMQPEVIHA</sequence>
<keyword evidence="2" id="KW-1185">Reference proteome</keyword>
<evidence type="ECO:0000313" key="1">
    <source>
        <dbReference type="EMBL" id="SAK57685.1"/>
    </source>
</evidence>
<dbReference type="STRING" id="1777137.AWB76_02495"/>
<evidence type="ECO:0008006" key="3">
    <source>
        <dbReference type="Google" id="ProtNLM"/>
    </source>
</evidence>
<dbReference type="InterPro" id="IPR022289">
    <property type="entry name" value="PRTRC_protein-C"/>
</dbReference>
<dbReference type="NCBIfam" id="TIGR03738">
    <property type="entry name" value="PRTRC_C"/>
    <property type="match status" value="1"/>
</dbReference>
<protein>
    <recommendedName>
        <fullName evidence="3">Carbamoylphosphate synthase large subunit</fullName>
    </recommendedName>
</protein>
<dbReference type="EMBL" id="FCOI02000006">
    <property type="protein sequence ID" value="SAK57685.1"/>
    <property type="molecule type" value="Genomic_DNA"/>
</dbReference>
<dbReference type="RefSeq" id="WP_061128467.1">
    <property type="nucleotide sequence ID" value="NZ_FCOI02000006.1"/>
</dbReference>
<dbReference type="AlphaFoldDB" id="A0A158AIX2"/>
<proteinExistence type="predicted"/>
<name>A0A158AIX2_9BURK</name>
<dbReference type="InterPro" id="IPR032866">
    <property type="entry name" value="Prok_Ub"/>
</dbReference>
<gene>
    <name evidence="1" type="ORF">AWB76_02495</name>
</gene>